<feature type="domain" description="YNCE-like beta-propeller" evidence="2">
    <location>
        <begin position="75"/>
        <end position="212"/>
    </location>
</feature>
<dbReference type="NCBIfam" id="TIGR02276">
    <property type="entry name" value="beta_rpt_yvtn"/>
    <property type="match status" value="1"/>
</dbReference>
<dbReference type="InterPro" id="IPR011964">
    <property type="entry name" value="YVTN_b-propeller_repeat"/>
</dbReference>
<dbReference type="Pfam" id="PF21783">
    <property type="entry name" value="YNCE"/>
    <property type="match status" value="1"/>
</dbReference>
<protein>
    <recommendedName>
        <fullName evidence="2">YNCE-like beta-propeller domain-containing protein</fullName>
    </recommendedName>
</protein>
<dbReference type="EMBL" id="PVXQ01000022">
    <property type="protein sequence ID" value="PRR81932.1"/>
    <property type="molecule type" value="Genomic_DNA"/>
</dbReference>
<evidence type="ECO:0000313" key="4">
    <source>
        <dbReference type="Proteomes" id="UP000239471"/>
    </source>
</evidence>
<sequence length="295" mass="32702">MKSIIICNTAADSLSKVSLNDYSVKNIPLDSGEGRVGPHGVDYYRGNIITANNYSNSISIVNLLDNREVKNIYVGAHPNDVKGYKDSLYVVCGESNSLSIIDMSTEKMIFEVSLGEYPHSIDIDQDKSIAYVSNMDGNSVSIIDCVNNKVIDTITSLECPTKILLSKDKKILYLCESYLGGDIDGYIDIISTDNNKIIRKIKVGEAPIDLWEENGKLYVTNFNEGSLSIVDVQKGREIRKIFVGGMPRGVIKYQDDIFIGNYMEGTISKINLKERIIKTITVGKEPNAMVLVDHP</sequence>
<dbReference type="RefSeq" id="WP_106060102.1">
    <property type="nucleotide sequence ID" value="NZ_PVXQ01000022.1"/>
</dbReference>
<organism evidence="3 4">
    <name type="scientific">Clostridium vincentii</name>
    <dbReference type="NCBI Taxonomy" id="52704"/>
    <lineage>
        <taxon>Bacteria</taxon>
        <taxon>Bacillati</taxon>
        <taxon>Bacillota</taxon>
        <taxon>Clostridia</taxon>
        <taxon>Eubacteriales</taxon>
        <taxon>Clostridiaceae</taxon>
        <taxon>Clostridium</taxon>
    </lineage>
</organism>
<proteinExistence type="predicted"/>
<dbReference type="PANTHER" id="PTHR47197">
    <property type="entry name" value="PROTEIN NIRF"/>
    <property type="match status" value="1"/>
</dbReference>
<keyword evidence="4" id="KW-1185">Reference proteome</keyword>
<dbReference type="Gene3D" id="2.130.10.10">
    <property type="entry name" value="YVTN repeat-like/Quinoprotein amine dehydrogenase"/>
    <property type="match status" value="1"/>
</dbReference>
<accession>A0A2T0BDN0</accession>
<dbReference type="Proteomes" id="UP000239471">
    <property type="component" value="Unassembled WGS sequence"/>
</dbReference>
<dbReference type="InterPro" id="IPR015943">
    <property type="entry name" value="WD40/YVTN_repeat-like_dom_sf"/>
</dbReference>
<name>A0A2T0BDN0_9CLOT</name>
<dbReference type="InterPro" id="IPR051200">
    <property type="entry name" value="Host-pathogen_enzymatic-act"/>
</dbReference>
<dbReference type="PANTHER" id="PTHR47197:SF3">
    <property type="entry name" value="DIHYDRO-HEME D1 DEHYDROGENASE"/>
    <property type="match status" value="1"/>
</dbReference>
<gene>
    <name evidence="3" type="ORF">CLVI_21400</name>
</gene>
<keyword evidence="1" id="KW-0732">Signal</keyword>
<evidence type="ECO:0000313" key="3">
    <source>
        <dbReference type="EMBL" id="PRR81932.1"/>
    </source>
</evidence>
<dbReference type="InterPro" id="IPR011048">
    <property type="entry name" value="Haem_d1_sf"/>
</dbReference>
<dbReference type="SUPFAM" id="SSF51004">
    <property type="entry name" value="C-terminal (heme d1) domain of cytochrome cd1-nitrite reductase"/>
    <property type="match status" value="1"/>
</dbReference>
<comment type="caution">
    <text evidence="3">The sequence shown here is derived from an EMBL/GenBank/DDBJ whole genome shotgun (WGS) entry which is preliminary data.</text>
</comment>
<dbReference type="InterPro" id="IPR048433">
    <property type="entry name" value="YNCE-like_beta-prop"/>
</dbReference>
<evidence type="ECO:0000256" key="1">
    <source>
        <dbReference type="ARBA" id="ARBA00022729"/>
    </source>
</evidence>
<evidence type="ECO:0000259" key="2">
    <source>
        <dbReference type="Pfam" id="PF21783"/>
    </source>
</evidence>
<dbReference type="OrthoDB" id="1706639at2"/>
<reference evidence="3 4" key="1">
    <citation type="submission" date="2018-03" db="EMBL/GenBank/DDBJ databases">
        <title>Genome sequence of Clostridium vincentii DSM 10228.</title>
        <authorList>
            <person name="Poehlein A."/>
            <person name="Daniel R."/>
        </authorList>
    </citation>
    <scope>NUCLEOTIDE SEQUENCE [LARGE SCALE GENOMIC DNA]</scope>
    <source>
        <strain evidence="3 4">DSM 10228</strain>
    </source>
</reference>
<dbReference type="AlphaFoldDB" id="A0A2T0BDN0"/>